<dbReference type="RefSeq" id="WP_264601291.1">
    <property type="nucleotide sequence ID" value="NZ_JAOQNS010000005.1"/>
</dbReference>
<dbReference type="EMBL" id="JAOQNS010000005">
    <property type="protein sequence ID" value="MCW2307643.1"/>
    <property type="molecule type" value="Genomic_DNA"/>
</dbReference>
<evidence type="ECO:0000313" key="2">
    <source>
        <dbReference type="Proteomes" id="UP001209755"/>
    </source>
</evidence>
<gene>
    <name evidence="1" type="ORF">M2319_001980</name>
</gene>
<proteinExistence type="predicted"/>
<keyword evidence="2" id="KW-1185">Reference proteome</keyword>
<evidence type="ECO:0008006" key="3">
    <source>
        <dbReference type="Google" id="ProtNLM"/>
    </source>
</evidence>
<sequence length="271" mass="28688">MMDGTRLDILFDRALLDLLSDRIVAALKTRARSALVLFSGTDLGLEPAIRALAALADAGWRFDIRRSRKARALITPERLRTAGGGALVPALADADDRPDDTDLIDPETVLARHSVVIVPTLSIALAARTALGLADSDVSQLLAGAIERDMRIVAARDGCCPASRERIARGLTANAAYREMASGHLGRLEAYGIELAWAARLDQAVAGTRAAAPASASARPVSHPQNTTAGVFGWTAAKAVAGEELRIGRGVLVTPLAAEELKARHVRLVRE</sequence>
<evidence type="ECO:0000313" key="1">
    <source>
        <dbReference type="EMBL" id="MCW2307643.1"/>
    </source>
</evidence>
<protein>
    <recommendedName>
        <fullName evidence="3">Flavoprotein domain-containing protein</fullName>
    </recommendedName>
</protein>
<accession>A0ABT3HB68</accession>
<name>A0ABT3HB68_9HYPH</name>
<organism evidence="1 2">
    <name type="scientific">Rhodobium gokarnense</name>
    <dbReference type="NCBI Taxonomy" id="364296"/>
    <lineage>
        <taxon>Bacteria</taxon>
        <taxon>Pseudomonadati</taxon>
        <taxon>Pseudomonadota</taxon>
        <taxon>Alphaproteobacteria</taxon>
        <taxon>Hyphomicrobiales</taxon>
        <taxon>Rhodobiaceae</taxon>
        <taxon>Rhodobium</taxon>
    </lineage>
</organism>
<reference evidence="2" key="1">
    <citation type="submission" date="2023-07" db="EMBL/GenBank/DDBJ databases">
        <title>Genome sequencing of Purple Non-Sulfur Bacteria from various extreme environments.</title>
        <authorList>
            <person name="Mayer M."/>
        </authorList>
    </citation>
    <scope>NUCLEOTIDE SEQUENCE [LARGE SCALE GENOMIC DNA]</scope>
    <source>
        <strain evidence="2">DSM 17935</strain>
    </source>
</reference>
<comment type="caution">
    <text evidence="1">The sequence shown here is derived from an EMBL/GenBank/DDBJ whole genome shotgun (WGS) entry which is preliminary data.</text>
</comment>
<dbReference type="Proteomes" id="UP001209755">
    <property type="component" value="Unassembled WGS sequence"/>
</dbReference>